<protein>
    <recommendedName>
        <fullName evidence="10">NCS1 nucleoside transporter family</fullName>
    </recommendedName>
</protein>
<dbReference type="OrthoDB" id="2018619at2759"/>
<evidence type="ECO:0000256" key="7">
    <source>
        <dbReference type="SAM" id="Phobius"/>
    </source>
</evidence>
<name>A0A316YLT4_9BASI</name>
<evidence type="ECO:0000313" key="8">
    <source>
        <dbReference type="EMBL" id="PWN89618.1"/>
    </source>
</evidence>
<accession>A0A316YLT4</accession>
<feature type="transmembrane region" description="Helical" evidence="7">
    <location>
        <begin position="90"/>
        <end position="113"/>
    </location>
</feature>
<evidence type="ECO:0000256" key="3">
    <source>
        <dbReference type="ARBA" id="ARBA00022692"/>
    </source>
</evidence>
<comment type="similarity">
    <text evidence="2">Belongs to the purine-cytosine permease (2.A.39) family.</text>
</comment>
<organism evidence="8 9">
    <name type="scientific">Acaromyces ingoldii</name>
    <dbReference type="NCBI Taxonomy" id="215250"/>
    <lineage>
        <taxon>Eukaryota</taxon>
        <taxon>Fungi</taxon>
        <taxon>Dikarya</taxon>
        <taxon>Basidiomycota</taxon>
        <taxon>Ustilaginomycotina</taxon>
        <taxon>Exobasidiomycetes</taxon>
        <taxon>Exobasidiales</taxon>
        <taxon>Cryptobasidiaceae</taxon>
        <taxon>Acaromyces</taxon>
    </lineage>
</organism>
<dbReference type="EMBL" id="KZ819637">
    <property type="protein sequence ID" value="PWN89618.1"/>
    <property type="molecule type" value="Genomic_DNA"/>
</dbReference>
<evidence type="ECO:0000256" key="4">
    <source>
        <dbReference type="ARBA" id="ARBA00022989"/>
    </source>
</evidence>
<feature type="region of interest" description="Disordered" evidence="6">
    <location>
        <begin position="378"/>
        <end position="424"/>
    </location>
</feature>
<feature type="transmembrane region" description="Helical" evidence="7">
    <location>
        <begin position="245"/>
        <end position="270"/>
    </location>
</feature>
<feature type="transmembrane region" description="Helical" evidence="7">
    <location>
        <begin position="125"/>
        <end position="149"/>
    </location>
</feature>
<dbReference type="GeneID" id="37046384"/>
<sequence>MSSSVRSKRRRDVAYRWRTYFTDIHVPKSIFVDTEAENRWANRNLDPIPPEKCNWREIDFVSYWLCDLFALPTWSTVSTVMLAGFSARQTVPICIIGFSLCGVVITLTTLVGCQYRVPYPVASRIAFGLWGSIPAICARCFVALMWLSILTCTGGRLMEVLLSALFPSFLTMHNPFPASANITPPELIAFFIYWGNQLGADCIPFANDSMALAPRYINRFRANTFAAVVCVISTPWNIIRSGQGFITFLLGYASYTSCLAAIMVADFFVVKRQKVDVCELYKPYGLYWYTHGWNWRAYVAFFVGFIPSVPGFAKSIDDSLNIGTAWVPFQMAWIFGTVVSFTTYILVNLVWPDPARVYEAVKPHEIFAQRRRARAAEKARRKLLEQQQQEQQQQESATVDFDARSMSKGSMPTTPGDGLAAAEGSSTINGVADASTGSNPYFVNALTSHNGSGEDLRTVEKEIIELYETDRRHPQHQIRNSPSGPHHNSSKVE</sequence>
<dbReference type="PANTHER" id="PTHR30618">
    <property type="entry name" value="NCS1 FAMILY PURINE/PYRIMIDINE TRANSPORTER"/>
    <property type="match status" value="1"/>
</dbReference>
<feature type="compositionally biased region" description="Low complexity" evidence="6">
    <location>
        <begin position="385"/>
        <end position="395"/>
    </location>
</feature>
<keyword evidence="5 7" id="KW-0472">Membrane</keyword>
<feature type="transmembrane region" description="Helical" evidence="7">
    <location>
        <begin position="325"/>
        <end position="347"/>
    </location>
</feature>
<dbReference type="GO" id="GO:0015205">
    <property type="term" value="F:nucleobase transmembrane transporter activity"/>
    <property type="evidence" value="ECO:0007669"/>
    <property type="project" value="TreeGrafter"/>
</dbReference>
<keyword evidence="9" id="KW-1185">Reference proteome</keyword>
<dbReference type="Gene3D" id="1.10.4160.10">
    <property type="entry name" value="Hydantoin permease"/>
    <property type="match status" value="1"/>
</dbReference>
<comment type="subcellular location">
    <subcellularLocation>
        <location evidence="1">Membrane</location>
        <topology evidence="1">Multi-pass membrane protein</topology>
    </subcellularLocation>
</comment>
<dbReference type="AlphaFoldDB" id="A0A316YLT4"/>
<evidence type="ECO:0000256" key="1">
    <source>
        <dbReference type="ARBA" id="ARBA00004141"/>
    </source>
</evidence>
<evidence type="ECO:0008006" key="10">
    <source>
        <dbReference type="Google" id="ProtNLM"/>
    </source>
</evidence>
<feature type="transmembrane region" description="Helical" evidence="7">
    <location>
        <begin position="295"/>
        <end position="313"/>
    </location>
</feature>
<dbReference type="Pfam" id="PF02133">
    <property type="entry name" value="Transp_cyt_pur"/>
    <property type="match status" value="2"/>
</dbReference>
<feature type="region of interest" description="Disordered" evidence="6">
    <location>
        <begin position="468"/>
        <end position="493"/>
    </location>
</feature>
<reference evidence="8" key="1">
    <citation type="journal article" date="2018" name="Mol. Biol. Evol.">
        <title>Broad Genomic Sampling Reveals a Smut Pathogenic Ancestry of the Fungal Clade Ustilaginomycotina.</title>
        <authorList>
            <person name="Kijpornyongpan T."/>
            <person name="Mondo S.J."/>
            <person name="Barry K."/>
            <person name="Sandor L."/>
            <person name="Lee J."/>
            <person name="Lipzen A."/>
            <person name="Pangilinan J."/>
            <person name="LaButti K."/>
            <person name="Hainaut M."/>
            <person name="Henrissat B."/>
            <person name="Grigoriev I.V."/>
            <person name="Spatafora J.W."/>
            <person name="Aime M.C."/>
        </authorList>
    </citation>
    <scope>NUCLEOTIDE SEQUENCE [LARGE SCALE GENOMIC DNA]</scope>
    <source>
        <strain evidence="8">MCA 4198</strain>
    </source>
</reference>
<evidence type="ECO:0000256" key="5">
    <source>
        <dbReference type="ARBA" id="ARBA00023136"/>
    </source>
</evidence>
<feature type="compositionally biased region" description="Polar residues" evidence="6">
    <location>
        <begin position="477"/>
        <end position="487"/>
    </location>
</feature>
<keyword evidence="4 7" id="KW-1133">Transmembrane helix</keyword>
<dbReference type="RefSeq" id="XP_025376816.1">
    <property type="nucleotide sequence ID" value="XM_025524468.1"/>
</dbReference>
<dbReference type="GO" id="GO:0005886">
    <property type="term" value="C:plasma membrane"/>
    <property type="evidence" value="ECO:0007669"/>
    <property type="project" value="TreeGrafter"/>
</dbReference>
<dbReference type="InterPro" id="IPR045225">
    <property type="entry name" value="Uracil/uridine/allantoin_perm"/>
</dbReference>
<feature type="transmembrane region" description="Helical" evidence="7">
    <location>
        <begin position="220"/>
        <end position="239"/>
    </location>
</feature>
<evidence type="ECO:0000256" key="6">
    <source>
        <dbReference type="SAM" id="MobiDB-lite"/>
    </source>
</evidence>
<proteinExistence type="inferred from homology"/>
<dbReference type="InterPro" id="IPR001248">
    <property type="entry name" value="Pur-cyt_permease"/>
</dbReference>
<evidence type="ECO:0000313" key="9">
    <source>
        <dbReference type="Proteomes" id="UP000245768"/>
    </source>
</evidence>
<dbReference type="Proteomes" id="UP000245768">
    <property type="component" value="Unassembled WGS sequence"/>
</dbReference>
<gene>
    <name evidence="8" type="ORF">FA10DRAFT_295444</name>
</gene>
<dbReference type="InParanoid" id="A0A316YLT4"/>
<dbReference type="PANTHER" id="PTHR30618:SF0">
    <property type="entry name" value="PURINE-URACIL PERMEASE NCS1"/>
    <property type="match status" value="1"/>
</dbReference>
<keyword evidence="3 7" id="KW-0812">Transmembrane</keyword>
<evidence type="ECO:0000256" key="2">
    <source>
        <dbReference type="ARBA" id="ARBA00008974"/>
    </source>
</evidence>